<evidence type="ECO:0000313" key="5">
    <source>
        <dbReference type="EMBL" id="MFF3572844.1"/>
    </source>
</evidence>
<sequence>MTTARSWLRYEPTDAALRLLFVPHAGAGASSFNRWLGLIPAEIGAVRVQLPGREDAAGQPPLRRVQDAVAGLLPQLAALGDAELALYGHSMGALVAFELARALTAAGTPPRHLFVSGRRAPQLAASRPPIHDLIDDAFAAALADMGAWGAAARSAVFLRYALPLTRADLELSEEYRYGREPRLDCTVTAFYGTGDPVVEARELAAWQELTDGRFTIHEFSGDHLFHQQHRTAIAAIITESLSRARRADDLEEAAP</sequence>
<name>A0ABW6S9B3_9NOCA</name>
<dbReference type="PANTHER" id="PTHR11487">
    <property type="entry name" value="THIOESTERASE"/>
    <property type="match status" value="1"/>
</dbReference>
<feature type="domain" description="Thioesterase" evidence="4">
    <location>
        <begin position="18"/>
        <end position="239"/>
    </location>
</feature>
<dbReference type="InterPro" id="IPR001031">
    <property type="entry name" value="Thioesterase"/>
</dbReference>
<dbReference type="EMBL" id="JBIAQY010000015">
    <property type="protein sequence ID" value="MFF3572844.1"/>
    <property type="molecule type" value="Genomic_DNA"/>
</dbReference>
<evidence type="ECO:0000256" key="3">
    <source>
        <dbReference type="ARBA" id="ARBA00024293"/>
    </source>
</evidence>
<proteinExistence type="inferred from homology"/>
<evidence type="ECO:0000313" key="6">
    <source>
        <dbReference type="Proteomes" id="UP001601992"/>
    </source>
</evidence>
<evidence type="ECO:0000259" key="4">
    <source>
        <dbReference type="Pfam" id="PF00975"/>
    </source>
</evidence>
<gene>
    <name evidence="5" type="ORF">ACFYXQ_34270</name>
</gene>
<evidence type="ECO:0000256" key="2">
    <source>
        <dbReference type="ARBA" id="ARBA00015007"/>
    </source>
</evidence>
<accession>A0ABW6S9B3</accession>
<dbReference type="Proteomes" id="UP001601992">
    <property type="component" value="Unassembled WGS sequence"/>
</dbReference>
<dbReference type="InterPro" id="IPR012223">
    <property type="entry name" value="TEII"/>
</dbReference>
<dbReference type="Pfam" id="PF00975">
    <property type="entry name" value="Thioesterase"/>
    <property type="match status" value="1"/>
</dbReference>
<organism evidence="5 6">
    <name type="scientific">Nocardia jiangxiensis</name>
    <dbReference type="NCBI Taxonomy" id="282685"/>
    <lineage>
        <taxon>Bacteria</taxon>
        <taxon>Bacillati</taxon>
        <taxon>Actinomycetota</taxon>
        <taxon>Actinomycetes</taxon>
        <taxon>Mycobacteriales</taxon>
        <taxon>Nocardiaceae</taxon>
        <taxon>Nocardia</taxon>
    </lineage>
</organism>
<dbReference type="InterPro" id="IPR029058">
    <property type="entry name" value="AB_hydrolase_fold"/>
</dbReference>
<evidence type="ECO:0000256" key="1">
    <source>
        <dbReference type="ARBA" id="ARBA00007169"/>
    </source>
</evidence>
<dbReference type="RefSeq" id="WP_387406199.1">
    <property type="nucleotide sequence ID" value="NZ_JBIAQY010000015.1"/>
</dbReference>
<comment type="caution">
    <text evidence="5">The sequence shown here is derived from an EMBL/GenBank/DDBJ whole genome shotgun (WGS) entry which is preliminary data.</text>
</comment>
<dbReference type="SUPFAM" id="SSF53474">
    <property type="entry name" value="alpha/beta-Hydrolases"/>
    <property type="match status" value="1"/>
</dbReference>
<keyword evidence="6" id="KW-1185">Reference proteome</keyword>
<reference evidence="5 6" key="1">
    <citation type="submission" date="2024-10" db="EMBL/GenBank/DDBJ databases">
        <title>The Natural Products Discovery Center: Release of the First 8490 Sequenced Strains for Exploring Actinobacteria Biosynthetic Diversity.</title>
        <authorList>
            <person name="Kalkreuter E."/>
            <person name="Kautsar S.A."/>
            <person name="Yang D."/>
            <person name="Bader C.D."/>
            <person name="Teijaro C.N."/>
            <person name="Fluegel L."/>
            <person name="Davis C.M."/>
            <person name="Simpson J.R."/>
            <person name="Lauterbach L."/>
            <person name="Steele A.D."/>
            <person name="Gui C."/>
            <person name="Meng S."/>
            <person name="Li G."/>
            <person name="Viehrig K."/>
            <person name="Ye F."/>
            <person name="Su P."/>
            <person name="Kiefer A.F."/>
            <person name="Nichols A."/>
            <person name="Cepeda A.J."/>
            <person name="Yan W."/>
            <person name="Fan B."/>
            <person name="Jiang Y."/>
            <person name="Adhikari A."/>
            <person name="Zheng C.-J."/>
            <person name="Schuster L."/>
            <person name="Cowan T.M."/>
            <person name="Smanski M.J."/>
            <person name="Chevrette M.G."/>
            <person name="De Carvalho L.P.S."/>
            <person name="Shen B."/>
        </authorList>
    </citation>
    <scope>NUCLEOTIDE SEQUENCE [LARGE SCALE GENOMIC DNA]</scope>
    <source>
        <strain evidence="5 6">NPDC002593</strain>
    </source>
</reference>
<comment type="catalytic activity">
    <reaction evidence="3">
        <text>a fatty acyl-CoA + H2O = a fatty acid + CoA + H(+)</text>
        <dbReference type="Rhea" id="RHEA:16781"/>
        <dbReference type="ChEBI" id="CHEBI:15377"/>
        <dbReference type="ChEBI" id="CHEBI:15378"/>
        <dbReference type="ChEBI" id="CHEBI:28868"/>
        <dbReference type="ChEBI" id="CHEBI:57287"/>
        <dbReference type="ChEBI" id="CHEBI:77636"/>
    </reaction>
</comment>
<comment type="similarity">
    <text evidence="1">Belongs to the thioesterase family.</text>
</comment>
<dbReference type="Gene3D" id="3.40.50.1820">
    <property type="entry name" value="alpha/beta hydrolase"/>
    <property type="match status" value="1"/>
</dbReference>
<protein>
    <recommendedName>
        <fullName evidence="2">Thioesterase TesA</fullName>
    </recommendedName>
</protein>
<dbReference type="PANTHER" id="PTHR11487:SF0">
    <property type="entry name" value="S-ACYL FATTY ACID SYNTHASE THIOESTERASE, MEDIUM CHAIN"/>
    <property type="match status" value="1"/>
</dbReference>